<evidence type="ECO:0000259" key="1">
    <source>
        <dbReference type="Pfam" id="PF01814"/>
    </source>
</evidence>
<sequence length="168" mass="19177">MGAEDRYISDSGEVSLVQAFTVEHHEIDAGIERYLADTDADPVRRAEPLLSGMKALRRHIYLEEEIVFPHLQQGTLMMPLMVMRKEHGQLWQRIDALVDTLQNSSGEPTQVEEICTEILQLLDRHNQKEEPIIYPHMDADLTADEQDKVRDLLAGGTMPEGWICEALR</sequence>
<dbReference type="Pfam" id="PF01814">
    <property type="entry name" value="Hemerythrin"/>
    <property type="match status" value="1"/>
</dbReference>
<evidence type="ECO:0000313" key="2">
    <source>
        <dbReference type="EMBL" id="ALC05448.1"/>
    </source>
</evidence>
<dbReference type="AlphaFoldDB" id="A0A0M5IIT4"/>
<keyword evidence="3" id="KW-1185">Reference proteome</keyword>
<dbReference type="Gene3D" id="1.20.120.520">
    <property type="entry name" value="nmb1532 protein domain like"/>
    <property type="match status" value="1"/>
</dbReference>
<reference evidence="2 3" key="1">
    <citation type="submission" date="2014-08" db="EMBL/GenBank/DDBJ databases">
        <title>Complete genome sequence of Corynebacterium deserti GIMN1.010 (=DSM 45689), isolated from desert sand in western China.</title>
        <authorList>
            <person name="Ruckert C."/>
            <person name="Albersmeier A."/>
            <person name="Kalinowski J."/>
        </authorList>
    </citation>
    <scope>NUCLEOTIDE SEQUENCE [LARGE SCALE GENOMIC DNA]</scope>
    <source>
        <strain evidence="2 3">GIMN1.010</strain>
    </source>
</reference>
<organism evidence="2 3">
    <name type="scientific">Corynebacterium deserti GIMN1.010</name>
    <dbReference type="NCBI Taxonomy" id="931089"/>
    <lineage>
        <taxon>Bacteria</taxon>
        <taxon>Bacillati</taxon>
        <taxon>Actinomycetota</taxon>
        <taxon>Actinomycetes</taxon>
        <taxon>Mycobacteriales</taxon>
        <taxon>Corynebacteriaceae</taxon>
        <taxon>Corynebacterium</taxon>
    </lineage>
</organism>
<name>A0A0M5IIT4_9CORY</name>
<dbReference type="OrthoDB" id="3830515at2"/>
<gene>
    <name evidence="2" type="ORF">CDES_05040</name>
</gene>
<dbReference type="PANTHER" id="PTHR39966:SF3">
    <property type="entry name" value="DUF438 DOMAIN-CONTAINING PROTEIN"/>
    <property type="match status" value="1"/>
</dbReference>
<dbReference type="PANTHER" id="PTHR39966">
    <property type="entry name" value="BLL2471 PROTEIN-RELATED"/>
    <property type="match status" value="1"/>
</dbReference>
<dbReference type="RefSeq" id="WP_053544520.1">
    <property type="nucleotide sequence ID" value="NZ_CP009220.1"/>
</dbReference>
<evidence type="ECO:0000313" key="3">
    <source>
        <dbReference type="Proteomes" id="UP000068067"/>
    </source>
</evidence>
<protein>
    <recommendedName>
        <fullName evidence="1">Hemerythrin-like domain-containing protein</fullName>
    </recommendedName>
</protein>
<dbReference type="KEGG" id="cdx:CDES_05040"/>
<dbReference type="EMBL" id="CP009220">
    <property type="protein sequence ID" value="ALC05448.1"/>
    <property type="molecule type" value="Genomic_DNA"/>
</dbReference>
<dbReference type="STRING" id="931089.CDES_05040"/>
<dbReference type="Proteomes" id="UP000068067">
    <property type="component" value="Chromosome"/>
</dbReference>
<dbReference type="GO" id="GO:0005886">
    <property type="term" value="C:plasma membrane"/>
    <property type="evidence" value="ECO:0007669"/>
    <property type="project" value="TreeGrafter"/>
</dbReference>
<accession>A0A0M5IIT4</accession>
<proteinExistence type="predicted"/>
<dbReference type="PATRIC" id="fig|931089.4.peg.1024"/>
<feature type="domain" description="Hemerythrin-like" evidence="1">
    <location>
        <begin position="17"/>
        <end position="136"/>
    </location>
</feature>
<dbReference type="InterPro" id="IPR012312">
    <property type="entry name" value="Hemerythrin-like"/>
</dbReference>